<dbReference type="SUPFAM" id="SSF55383">
    <property type="entry name" value="Copper amine oxidase, domain N"/>
    <property type="match status" value="1"/>
</dbReference>
<proteinExistence type="predicted"/>
<dbReference type="InterPro" id="IPR012854">
    <property type="entry name" value="Cu_amine_oxidase-like_N"/>
</dbReference>
<evidence type="ECO:0000313" key="4">
    <source>
        <dbReference type="Proteomes" id="UP000662904"/>
    </source>
</evidence>
<evidence type="ECO:0000259" key="2">
    <source>
        <dbReference type="PROSITE" id="PS51910"/>
    </source>
</evidence>
<dbReference type="Gene3D" id="3.30.457.10">
    <property type="entry name" value="Copper amine oxidase-like, N-terminal domain"/>
    <property type="match status" value="1"/>
</dbReference>
<gene>
    <name evidence="3" type="primary">ydhD_2</name>
    <name evidence="3" type="ORF">H0A61_01783</name>
</gene>
<dbReference type="RefSeq" id="WP_206706777.1">
    <property type="nucleotide sequence ID" value="NZ_CP059066.1"/>
</dbReference>
<dbReference type="Gene3D" id="3.20.20.80">
    <property type="entry name" value="Glycosidases"/>
    <property type="match status" value="1"/>
</dbReference>
<dbReference type="GO" id="GO:0016798">
    <property type="term" value="F:hydrolase activity, acting on glycosyl bonds"/>
    <property type="evidence" value="ECO:0007669"/>
    <property type="project" value="UniProtKB-KW"/>
</dbReference>
<dbReference type="EC" id="3.2.-.-" evidence="3"/>
<dbReference type="PROSITE" id="PS51910">
    <property type="entry name" value="GH18_2"/>
    <property type="match status" value="1"/>
</dbReference>
<feature type="transmembrane region" description="Helical" evidence="1">
    <location>
        <begin position="9"/>
        <end position="31"/>
    </location>
</feature>
<dbReference type="InterPro" id="IPR001223">
    <property type="entry name" value="Glyco_hydro18_cat"/>
</dbReference>
<dbReference type="EMBL" id="CP059066">
    <property type="protein sequence ID" value="QSQ09420.1"/>
    <property type="molecule type" value="Genomic_DNA"/>
</dbReference>
<evidence type="ECO:0000256" key="1">
    <source>
        <dbReference type="SAM" id="Phobius"/>
    </source>
</evidence>
<dbReference type="InterPro" id="IPR036582">
    <property type="entry name" value="Mao_N_sf"/>
</dbReference>
<dbReference type="Pfam" id="PF00704">
    <property type="entry name" value="Glyco_hydro_18"/>
    <property type="match status" value="1"/>
</dbReference>
<reference evidence="3" key="1">
    <citation type="submission" date="2020-07" db="EMBL/GenBank/DDBJ databases">
        <title>Koleobacter methoxysyntrophicus gen. nov., sp. nov., a novel anaerobic bacterium isolated from deep subsurface oil field and proposal of Koleobacterales ord. nov. in the phylum Firmicutes.</title>
        <authorList>
            <person name="Sakamoto S."/>
            <person name="Tamaki H."/>
        </authorList>
    </citation>
    <scope>NUCLEOTIDE SEQUENCE</scope>
    <source>
        <strain evidence="3">NRmbB1</strain>
    </source>
</reference>
<dbReference type="AlphaFoldDB" id="A0A8A0RPC0"/>
<feature type="domain" description="GH18" evidence="2">
    <location>
        <begin position="233"/>
        <end position="549"/>
    </location>
</feature>
<keyword evidence="3" id="KW-0326">Glycosidase</keyword>
<keyword evidence="1" id="KW-0812">Transmembrane</keyword>
<dbReference type="Pfam" id="PF07833">
    <property type="entry name" value="Cu_amine_oxidN1"/>
    <property type="match status" value="1"/>
</dbReference>
<dbReference type="InterPro" id="IPR011583">
    <property type="entry name" value="Chitinase_II/V-like_cat"/>
</dbReference>
<dbReference type="Proteomes" id="UP000662904">
    <property type="component" value="Chromosome"/>
</dbReference>
<sequence length="555" mass="64142">MKKILITSLIIYLLIIAGIIFLRANMTFFPYSQKTLVIEDSVFQEMDPFITEMGEVLVRFDIIKKEIDPYIFWDEKVQKVTITTRDKTIRLKTDSLRAMVNTKPVWIKIPVKIHREKPYIPIEFLAEFFGIRVTKFPDRNTVVIDFLEKERQVAEISKKQPLKAYPSPLSFNYKVLETGEKVCVYGNKGEWYLVRTDEGILGYIKKPRNIKTVVYGKPDFDNSIPAPWKPARGKINMVWDYIGGKTPDMSGISIKGLDVISPTWFSLVDEEGNIDNKGDINYVRWAHNNGYKVWALIDNSFNPDITSTVLNNTELREKVINQILVYAGLYNLDGINIDFENVYLEDRDALTQFVRELAPILREQGLVISIDVTVKSLSENWSLCYDRKNLGQAVDYMILMAYDEHWAGSPVSGSVASIGWVERGIRSLLEEVPAHKVILGLPFYTREWQERLLEGGKLEVKSKALSMASAQQHIRENKADVVWKEEYGQHFATYTKGEYTFKVWLEDERSIDLKSSLIKKYNLAGAASWRRGFEEPEIWEVLYNNLEKFNFNTAQ</sequence>
<dbReference type="KEGG" id="kme:H0A61_01783"/>
<keyword evidence="3" id="KW-0378">Hydrolase</keyword>
<evidence type="ECO:0000313" key="3">
    <source>
        <dbReference type="EMBL" id="QSQ09420.1"/>
    </source>
</evidence>
<dbReference type="PANTHER" id="PTHR46066:SF2">
    <property type="entry name" value="CHITINASE DOMAIN-CONTAINING PROTEIN 1"/>
    <property type="match status" value="1"/>
</dbReference>
<dbReference type="InterPro" id="IPR017853">
    <property type="entry name" value="GH"/>
</dbReference>
<dbReference type="GO" id="GO:0008061">
    <property type="term" value="F:chitin binding"/>
    <property type="evidence" value="ECO:0007669"/>
    <property type="project" value="InterPro"/>
</dbReference>
<keyword evidence="4" id="KW-1185">Reference proteome</keyword>
<accession>A0A8A0RPC0</accession>
<dbReference type="InterPro" id="IPR029070">
    <property type="entry name" value="Chitinase_insertion_sf"/>
</dbReference>
<dbReference type="Gene3D" id="3.10.50.10">
    <property type="match status" value="1"/>
</dbReference>
<organism evidence="3 4">
    <name type="scientific">Koleobacter methoxysyntrophicus</name>
    <dbReference type="NCBI Taxonomy" id="2751313"/>
    <lineage>
        <taxon>Bacteria</taxon>
        <taxon>Bacillati</taxon>
        <taxon>Bacillota</taxon>
        <taxon>Clostridia</taxon>
        <taxon>Koleobacterales</taxon>
        <taxon>Koleobacteraceae</taxon>
        <taxon>Koleobacter</taxon>
    </lineage>
</organism>
<dbReference type="PANTHER" id="PTHR46066">
    <property type="entry name" value="CHITINASE DOMAIN-CONTAINING PROTEIN 1 FAMILY MEMBER"/>
    <property type="match status" value="1"/>
</dbReference>
<name>A0A8A0RPC0_9FIRM</name>
<dbReference type="GO" id="GO:0005975">
    <property type="term" value="P:carbohydrate metabolic process"/>
    <property type="evidence" value="ECO:0007669"/>
    <property type="project" value="InterPro"/>
</dbReference>
<dbReference type="SMART" id="SM00636">
    <property type="entry name" value="Glyco_18"/>
    <property type="match status" value="1"/>
</dbReference>
<dbReference type="SUPFAM" id="SSF51445">
    <property type="entry name" value="(Trans)glycosidases"/>
    <property type="match status" value="1"/>
</dbReference>
<keyword evidence="1" id="KW-1133">Transmembrane helix</keyword>
<protein>
    <submittedName>
        <fullName evidence="3">Sporulation-specific glycosylase YdhD</fullName>
        <ecNumber evidence="3">3.2.-.-</ecNumber>
    </submittedName>
</protein>
<keyword evidence="1" id="KW-0472">Membrane</keyword>